<keyword evidence="2" id="KW-1185">Reference proteome</keyword>
<evidence type="ECO:0000313" key="1">
    <source>
        <dbReference type="EMBL" id="KAI8527192.1"/>
    </source>
</evidence>
<gene>
    <name evidence="1" type="ORF">RHMOL_Rhmol12G0057000</name>
</gene>
<organism evidence="1 2">
    <name type="scientific">Rhododendron molle</name>
    <name type="common">Chinese azalea</name>
    <name type="synonym">Azalea mollis</name>
    <dbReference type="NCBI Taxonomy" id="49168"/>
    <lineage>
        <taxon>Eukaryota</taxon>
        <taxon>Viridiplantae</taxon>
        <taxon>Streptophyta</taxon>
        <taxon>Embryophyta</taxon>
        <taxon>Tracheophyta</taxon>
        <taxon>Spermatophyta</taxon>
        <taxon>Magnoliopsida</taxon>
        <taxon>eudicotyledons</taxon>
        <taxon>Gunneridae</taxon>
        <taxon>Pentapetalae</taxon>
        <taxon>asterids</taxon>
        <taxon>Ericales</taxon>
        <taxon>Ericaceae</taxon>
        <taxon>Ericoideae</taxon>
        <taxon>Rhodoreae</taxon>
        <taxon>Rhododendron</taxon>
    </lineage>
</organism>
<proteinExistence type="predicted"/>
<accession>A0ACC0LFP5</accession>
<protein>
    <submittedName>
        <fullName evidence="1">Uncharacterized protein</fullName>
    </submittedName>
</protein>
<reference evidence="1" key="1">
    <citation type="submission" date="2022-02" db="EMBL/GenBank/DDBJ databases">
        <title>Plant Genome Project.</title>
        <authorList>
            <person name="Zhang R.-G."/>
        </authorList>
    </citation>
    <scope>NUCLEOTIDE SEQUENCE</scope>
    <source>
        <strain evidence="1">AT1</strain>
    </source>
</reference>
<sequence>MSDYIPNELLVEILSRLPAVSLLQFKSVCKSWHSLITSPSFGDDEQFGGEEFPVAIPVDSSIEYVDVVGSLNGILCLKVDFSWDTEEQIILWNPSIRKSVTLPEPEDASLFFLGFDVNPTTHEYKVVIIAYESAYRMKVEISTQGTGWRRIGSTFPNCIVEPMASQAFVNGSVNWIVKNFRATRASMGCRDSIVSFDMSAETFSVLRLPPTLVNQESCSLSLKVFQGSLAVLCDRERDNGACCMWVMKEYGVPESWTKLFRFKLDLPVILKGELGFWKHGEVLSTEDNRLLSYDIGTKALTDTVIRDNVTGVHVVPFAETLVSVKEI</sequence>
<dbReference type="EMBL" id="CM046399">
    <property type="protein sequence ID" value="KAI8527192.1"/>
    <property type="molecule type" value="Genomic_DNA"/>
</dbReference>
<evidence type="ECO:0000313" key="2">
    <source>
        <dbReference type="Proteomes" id="UP001062846"/>
    </source>
</evidence>
<dbReference type="Proteomes" id="UP001062846">
    <property type="component" value="Chromosome 12"/>
</dbReference>
<name>A0ACC0LFP5_RHOML</name>
<comment type="caution">
    <text evidence="1">The sequence shown here is derived from an EMBL/GenBank/DDBJ whole genome shotgun (WGS) entry which is preliminary data.</text>
</comment>